<dbReference type="Gene3D" id="3.30.200.20">
    <property type="entry name" value="Phosphorylase Kinase, domain 1"/>
    <property type="match status" value="1"/>
</dbReference>
<dbReference type="InterPro" id="IPR000719">
    <property type="entry name" value="Prot_kinase_dom"/>
</dbReference>
<dbReference type="PROSITE" id="PS00108">
    <property type="entry name" value="PROTEIN_KINASE_ST"/>
    <property type="match status" value="1"/>
</dbReference>
<dbReference type="InterPro" id="IPR017441">
    <property type="entry name" value="Protein_kinase_ATP_BS"/>
</dbReference>
<evidence type="ECO:0000313" key="13">
    <source>
        <dbReference type="Proteomes" id="UP000694415"/>
    </source>
</evidence>
<comment type="catalytic activity">
    <reaction evidence="8">
        <text>L-seryl-[protein] + ATP = O-phospho-L-seryl-[protein] + ADP + H(+)</text>
        <dbReference type="Rhea" id="RHEA:17989"/>
        <dbReference type="Rhea" id="RHEA-COMP:9863"/>
        <dbReference type="Rhea" id="RHEA-COMP:11604"/>
        <dbReference type="ChEBI" id="CHEBI:15378"/>
        <dbReference type="ChEBI" id="CHEBI:29999"/>
        <dbReference type="ChEBI" id="CHEBI:30616"/>
        <dbReference type="ChEBI" id="CHEBI:83421"/>
        <dbReference type="ChEBI" id="CHEBI:456216"/>
        <dbReference type="EC" id="2.7.11.1"/>
    </reaction>
</comment>
<dbReference type="Proteomes" id="UP000694415">
    <property type="component" value="Unplaced"/>
</dbReference>
<dbReference type="GO" id="GO:0005634">
    <property type="term" value="C:nucleus"/>
    <property type="evidence" value="ECO:0007669"/>
    <property type="project" value="TreeGrafter"/>
</dbReference>
<reference evidence="12" key="1">
    <citation type="submission" date="2025-08" db="UniProtKB">
        <authorList>
            <consortium name="Ensembl"/>
        </authorList>
    </citation>
    <scope>IDENTIFICATION</scope>
</reference>
<dbReference type="InterPro" id="IPR008271">
    <property type="entry name" value="Ser/Thr_kinase_AS"/>
</dbReference>
<dbReference type="InterPro" id="IPR011009">
    <property type="entry name" value="Kinase-like_dom_sf"/>
</dbReference>
<accession>A0A8C6IBI2</accession>
<feature type="domain" description="Protein kinase" evidence="11">
    <location>
        <begin position="19"/>
        <end position="267"/>
    </location>
</feature>
<protein>
    <recommendedName>
        <fullName evidence="1">non-specific serine/threonine protein kinase</fullName>
        <ecNumber evidence="1">2.7.11.1</ecNumber>
    </recommendedName>
</protein>
<dbReference type="CDD" id="cd14003">
    <property type="entry name" value="STKc_AMPK-like"/>
    <property type="match status" value="1"/>
</dbReference>
<feature type="compositionally biased region" description="Polar residues" evidence="10">
    <location>
        <begin position="461"/>
        <end position="472"/>
    </location>
</feature>
<organism evidence="12 13">
    <name type="scientific">Mus spicilegus</name>
    <name type="common">Mound-building mouse</name>
    <dbReference type="NCBI Taxonomy" id="10103"/>
    <lineage>
        <taxon>Eukaryota</taxon>
        <taxon>Metazoa</taxon>
        <taxon>Chordata</taxon>
        <taxon>Craniata</taxon>
        <taxon>Vertebrata</taxon>
        <taxon>Euteleostomi</taxon>
        <taxon>Mammalia</taxon>
        <taxon>Eutheria</taxon>
        <taxon>Euarchontoglires</taxon>
        <taxon>Glires</taxon>
        <taxon>Rodentia</taxon>
        <taxon>Myomorpha</taxon>
        <taxon>Muroidea</taxon>
        <taxon>Muridae</taxon>
        <taxon>Murinae</taxon>
        <taxon>Mus</taxon>
        <taxon>Mus</taxon>
    </lineage>
</organism>
<feature type="binding site" evidence="9">
    <location>
        <position position="48"/>
    </location>
    <ligand>
        <name>ATP</name>
        <dbReference type="ChEBI" id="CHEBI:30616"/>
    </ligand>
</feature>
<dbReference type="PROSITE" id="PS50011">
    <property type="entry name" value="PROTEIN_KINASE_DOM"/>
    <property type="match status" value="1"/>
</dbReference>
<evidence type="ECO:0000256" key="8">
    <source>
        <dbReference type="ARBA" id="ARBA00048679"/>
    </source>
</evidence>
<evidence type="ECO:0000313" key="12">
    <source>
        <dbReference type="Ensembl" id="ENSMSIP00000033878.1"/>
    </source>
</evidence>
<dbReference type="Ensembl" id="ENSMSIT00000042671.1">
    <property type="protein sequence ID" value="ENSMSIP00000033878.1"/>
    <property type="gene ID" value="ENSMSIG00000028284.1"/>
</dbReference>
<feature type="region of interest" description="Disordered" evidence="10">
    <location>
        <begin position="461"/>
        <end position="528"/>
    </location>
</feature>
<keyword evidence="5" id="KW-0418">Kinase</keyword>
<name>A0A8C6IBI2_MUSSI</name>
<dbReference type="PANTHER" id="PTHR24346">
    <property type="entry name" value="MAP/MICROTUBULE AFFINITY-REGULATING KINASE"/>
    <property type="match status" value="1"/>
</dbReference>
<evidence type="ECO:0000256" key="6">
    <source>
        <dbReference type="ARBA" id="ARBA00022840"/>
    </source>
</evidence>
<sequence>MQLELEASPPEEVTLTDHYMILRTLGKGSFAEVKLACHLHTGVWVAVKVLERGEKNDSVIMTEIDIIKSLDHPNIIKLFHIIETREHTYMVMEHAAGGDLVSHIEKVGCLQEEETHRIFTQMVCAVNYCHENSIAHRDIKPDNILLDGRGSVKLCDFGLAIKVTSGQRFKGFCGTLEYCAPEIFTDVEYDAQANDIWSLGVVLYTMVTGRFPFEAKTYSQMKEKMLNPKYSIPPMLSPHIANLIVQLFTVDPDQRPKICDIMQHRWLRGGEDLSKLASSLEACPSNPAPSIVVAMWAMGYSAKDIRESLREKKFNNIMATYLILKHQSPWGDNAGHQTKPVPHVAMTPKGPPTFHLPLKRTGSESALHIFTLTTRDHVSDNAKLSRKKGCKSPSMPDVPCCQHMRTLFPDTHPWHAPVAAQLMNSSFWETSMTSKGVPLGNTSSEDIFSEVSYRAPQIVVTTENSPSRTQNMPFGKNLGDGPWSVTTNGTRENNRHGSHQETPSGEKFSGAQAQSAKTGSSHGLHQGWKRVKRRMGNCVRRLCCCLPAQQTSQVFQKTVTPVEGESNGVTQNEHWASVYADDGDGRQPHAD</sequence>
<evidence type="ECO:0000256" key="7">
    <source>
        <dbReference type="ARBA" id="ARBA00047899"/>
    </source>
</evidence>
<dbReference type="AlphaFoldDB" id="A0A8C6IBI2"/>
<dbReference type="FunFam" id="3.30.200.20:FF:000003">
    <property type="entry name" value="Non-specific serine/threonine protein kinase"/>
    <property type="match status" value="1"/>
</dbReference>
<dbReference type="GO" id="GO:0045719">
    <property type="term" value="P:negative regulation of glycogen biosynthetic process"/>
    <property type="evidence" value="ECO:0007669"/>
    <property type="project" value="TreeGrafter"/>
</dbReference>
<dbReference type="GeneTree" id="ENSGT00940000160886"/>
<dbReference type="SUPFAM" id="SSF56112">
    <property type="entry name" value="Protein kinase-like (PK-like)"/>
    <property type="match status" value="1"/>
</dbReference>
<dbReference type="FunFam" id="1.10.8.10:FF:000005">
    <property type="entry name" value="Non-specific serine/threonine protein kinase"/>
    <property type="match status" value="1"/>
</dbReference>
<keyword evidence="3" id="KW-0808">Transferase</keyword>
<evidence type="ECO:0000259" key="11">
    <source>
        <dbReference type="PROSITE" id="PS50011"/>
    </source>
</evidence>
<keyword evidence="2" id="KW-0723">Serine/threonine-protein kinase</keyword>
<dbReference type="CDD" id="cd14337">
    <property type="entry name" value="UBA_MARK_Par1"/>
    <property type="match status" value="1"/>
</dbReference>
<proteinExistence type="predicted"/>
<evidence type="ECO:0000256" key="3">
    <source>
        <dbReference type="ARBA" id="ARBA00022679"/>
    </source>
</evidence>
<keyword evidence="6 9" id="KW-0067">ATP-binding</keyword>
<dbReference type="SMART" id="SM00220">
    <property type="entry name" value="S_TKc"/>
    <property type="match status" value="1"/>
</dbReference>
<dbReference type="GO" id="GO:0005829">
    <property type="term" value="C:cytosol"/>
    <property type="evidence" value="ECO:0007669"/>
    <property type="project" value="TreeGrafter"/>
</dbReference>
<evidence type="ECO:0000256" key="10">
    <source>
        <dbReference type="SAM" id="MobiDB-lite"/>
    </source>
</evidence>
<comment type="catalytic activity">
    <reaction evidence="7">
        <text>L-threonyl-[protein] + ATP = O-phospho-L-threonyl-[protein] + ADP + H(+)</text>
        <dbReference type="Rhea" id="RHEA:46608"/>
        <dbReference type="Rhea" id="RHEA-COMP:11060"/>
        <dbReference type="Rhea" id="RHEA-COMP:11605"/>
        <dbReference type="ChEBI" id="CHEBI:15378"/>
        <dbReference type="ChEBI" id="CHEBI:30013"/>
        <dbReference type="ChEBI" id="CHEBI:30616"/>
        <dbReference type="ChEBI" id="CHEBI:61977"/>
        <dbReference type="ChEBI" id="CHEBI:456216"/>
        <dbReference type="EC" id="2.7.11.1"/>
    </reaction>
</comment>
<dbReference type="PROSITE" id="PS00107">
    <property type="entry name" value="PROTEIN_KINASE_ATP"/>
    <property type="match status" value="1"/>
</dbReference>
<dbReference type="Pfam" id="PF00069">
    <property type="entry name" value="Pkinase"/>
    <property type="match status" value="1"/>
</dbReference>
<keyword evidence="4 9" id="KW-0547">Nucleotide-binding</keyword>
<keyword evidence="13" id="KW-1185">Reference proteome</keyword>
<dbReference type="GO" id="GO:0035556">
    <property type="term" value="P:intracellular signal transduction"/>
    <property type="evidence" value="ECO:0007669"/>
    <property type="project" value="TreeGrafter"/>
</dbReference>
<dbReference type="Gene3D" id="1.10.510.10">
    <property type="entry name" value="Transferase(Phosphotransferase) domain 1"/>
    <property type="match status" value="1"/>
</dbReference>
<dbReference type="PANTHER" id="PTHR24346:SF85">
    <property type="entry name" value="RIKEN CDNA 1810024B03 GENE"/>
    <property type="match status" value="1"/>
</dbReference>
<dbReference type="FunFam" id="1.10.510.10:FF:000956">
    <property type="entry name" value="CAMK family protein kinase"/>
    <property type="match status" value="1"/>
</dbReference>
<evidence type="ECO:0000256" key="4">
    <source>
        <dbReference type="ARBA" id="ARBA00022741"/>
    </source>
</evidence>
<dbReference type="GO" id="GO:0004674">
    <property type="term" value="F:protein serine/threonine kinase activity"/>
    <property type="evidence" value="ECO:0007669"/>
    <property type="project" value="UniProtKB-KW"/>
</dbReference>
<evidence type="ECO:0000256" key="5">
    <source>
        <dbReference type="ARBA" id="ARBA00022777"/>
    </source>
</evidence>
<dbReference type="EC" id="2.7.11.1" evidence="1"/>
<reference evidence="12" key="2">
    <citation type="submission" date="2025-09" db="UniProtKB">
        <authorList>
            <consortium name="Ensembl"/>
        </authorList>
    </citation>
    <scope>IDENTIFICATION</scope>
</reference>
<dbReference type="GO" id="GO:0005524">
    <property type="term" value="F:ATP binding"/>
    <property type="evidence" value="ECO:0007669"/>
    <property type="project" value="UniProtKB-UniRule"/>
</dbReference>
<dbReference type="Gene3D" id="1.10.8.10">
    <property type="entry name" value="DNA helicase RuvA subunit, C-terminal domain"/>
    <property type="match status" value="1"/>
</dbReference>
<evidence type="ECO:0000256" key="9">
    <source>
        <dbReference type="PROSITE-ProRule" id="PRU10141"/>
    </source>
</evidence>
<feature type="compositionally biased region" description="Polar residues" evidence="10">
    <location>
        <begin position="511"/>
        <end position="523"/>
    </location>
</feature>
<feature type="region of interest" description="Disordered" evidence="10">
    <location>
        <begin position="562"/>
        <end position="591"/>
    </location>
</feature>
<evidence type="ECO:0000256" key="2">
    <source>
        <dbReference type="ARBA" id="ARBA00022527"/>
    </source>
</evidence>
<evidence type="ECO:0000256" key="1">
    <source>
        <dbReference type="ARBA" id="ARBA00012513"/>
    </source>
</evidence>